<dbReference type="Gene3D" id="3.80.10.10">
    <property type="entry name" value="Ribonuclease Inhibitor"/>
    <property type="match status" value="1"/>
</dbReference>
<evidence type="ECO:0000313" key="2">
    <source>
        <dbReference type="EMBL" id="RSL53984.1"/>
    </source>
</evidence>
<dbReference type="SUPFAM" id="SSF52047">
    <property type="entry name" value="RNI-like"/>
    <property type="match status" value="1"/>
</dbReference>
<feature type="compositionally biased region" description="Acidic residues" evidence="1">
    <location>
        <begin position="74"/>
        <end position="91"/>
    </location>
</feature>
<reference evidence="2 3" key="1">
    <citation type="submission" date="2017-06" db="EMBL/GenBank/DDBJ databases">
        <title>Comparative genomic analysis of Ambrosia Fusariam Clade fungi.</title>
        <authorList>
            <person name="Stajich J.E."/>
            <person name="Carrillo J."/>
            <person name="Kijimoto T."/>
            <person name="Eskalen A."/>
            <person name="O'Donnell K."/>
            <person name="Kasson M."/>
        </authorList>
    </citation>
    <scope>NUCLEOTIDE SEQUENCE [LARGE SCALE GENOMIC DNA]</scope>
    <source>
        <strain evidence="2 3">NRRL62584</strain>
    </source>
</reference>
<gene>
    <name evidence="2" type="ORF">CEP54_010133</name>
</gene>
<accession>A0A428PLQ9</accession>
<evidence type="ECO:0000313" key="3">
    <source>
        <dbReference type="Proteomes" id="UP000288168"/>
    </source>
</evidence>
<protein>
    <recommendedName>
        <fullName evidence="4">F-box domain-containing protein</fullName>
    </recommendedName>
</protein>
<dbReference type="InterPro" id="IPR032675">
    <property type="entry name" value="LRR_dom_sf"/>
</dbReference>
<keyword evidence="3" id="KW-1185">Reference proteome</keyword>
<dbReference type="Proteomes" id="UP000288168">
    <property type="component" value="Unassembled WGS sequence"/>
</dbReference>
<comment type="caution">
    <text evidence="2">The sequence shown here is derived from an EMBL/GenBank/DDBJ whole genome shotgun (WGS) entry which is preliminary data.</text>
</comment>
<name>A0A428PLQ9_9HYPO</name>
<evidence type="ECO:0000256" key="1">
    <source>
        <dbReference type="SAM" id="MobiDB-lite"/>
    </source>
</evidence>
<evidence type="ECO:0008006" key="4">
    <source>
        <dbReference type="Google" id="ProtNLM"/>
    </source>
</evidence>
<dbReference type="EMBL" id="NKCI01000116">
    <property type="protein sequence ID" value="RSL53984.1"/>
    <property type="molecule type" value="Genomic_DNA"/>
</dbReference>
<proteinExistence type="predicted"/>
<dbReference type="AlphaFoldDB" id="A0A428PLQ9"/>
<feature type="region of interest" description="Disordered" evidence="1">
    <location>
        <begin position="71"/>
        <end position="94"/>
    </location>
</feature>
<dbReference type="OrthoDB" id="3886018at2759"/>
<organism evidence="2 3">
    <name type="scientific">Fusarium duplospermum</name>
    <dbReference type="NCBI Taxonomy" id="1325734"/>
    <lineage>
        <taxon>Eukaryota</taxon>
        <taxon>Fungi</taxon>
        <taxon>Dikarya</taxon>
        <taxon>Ascomycota</taxon>
        <taxon>Pezizomycotina</taxon>
        <taxon>Sordariomycetes</taxon>
        <taxon>Hypocreomycetidae</taxon>
        <taxon>Hypocreales</taxon>
        <taxon>Nectriaceae</taxon>
        <taxon>Fusarium</taxon>
        <taxon>Fusarium solani species complex</taxon>
    </lineage>
</organism>
<sequence>MVGIPELLDISLTESLSLLKCLSLSFSTRMDHGWERLVKVYGQKVGSRERRRQRLQWQQIWNEVEWREMHGVSTDDEADDTDDSDWDSDPEYDSRISAEKGSEIRGRYGDTMPQALCQDNFPGIALLLQHMPNLETLDLHMFQTLEYEAYDGQCRLNEYGAVLKHMVEMRIYLPRLKTLVVRGLCINPDDLLVFMERHPNLENLELRDVTLSASSRHTSWNGVLSNICRNAVHQSSALSRVFCSNLYVTPLWLRDPLHYQANLLRRDETPKEEWIERWWLRRRKPVPGRRFESLILSTREVLREEFELDNVFGEVADIPESDAQRGVTIGNFPSKQMTILQEDCYGTTYG</sequence>